<protein>
    <submittedName>
        <fullName evidence="3">Heat-shock protein</fullName>
    </submittedName>
</protein>
<feature type="signal peptide" evidence="1">
    <location>
        <begin position="1"/>
        <end position="17"/>
    </location>
</feature>
<dbReference type="PANTHER" id="PTHR35535:SF1">
    <property type="entry name" value="HEAT SHOCK PROTEIN HSLJ"/>
    <property type="match status" value="1"/>
</dbReference>
<dbReference type="Gene3D" id="2.40.128.270">
    <property type="match status" value="1"/>
</dbReference>
<keyword evidence="1" id="KW-0732">Signal</keyword>
<dbReference type="InterPro" id="IPR038670">
    <property type="entry name" value="HslJ-like_sf"/>
</dbReference>
<reference evidence="4" key="1">
    <citation type="submission" date="2015-04" db="EMBL/GenBank/DDBJ databases">
        <authorList>
            <person name="Mushtaq Mamoona"/>
        </authorList>
    </citation>
    <scope>NUCLEOTIDE SEQUENCE [LARGE SCALE GENOMIC DNA]</scope>
    <source>
        <strain evidence="4">AN4859/03</strain>
    </source>
</reference>
<dbReference type="OrthoDB" id="307747at2"/>
<evidence type="ECO:0000259" key="2">
    <source>
        <dbReference type="Pfam" id="PF03724"/>
    </source>
</evidence>
<dbReference type="InterPro" id="IPR005184">
    <property type="entry name" value="DUF306_Meta_HslJ"/>
</dbReference>
<dbReference type="InterPro" id="IPR053147">
    <property type="entry name" value="Hsp_HslJ-like"/>
</dbReference>
<proteinExistence type="predicted"/>
<keyword evidence="4" id="KW-1185">Reference proteome</keyword>
<dbReference type="AlphaFoldDB" id="A0A0G4K810"/>
<evidence type="ECO:0000313" key="3">
    <source>
        <dbReference type="EMBL" id="CRF33991.1"/>
    </source>
</evidence>
<organism evidence="3 4">
    <name type="scientific">Brachyspira suanatina</name>
    <dbReference type="NCBI Taxonomy" id="381802"/>
    <lineage>
        <taxon>Bacteria</taxon>
        <taxon>Pseudomonadati</taxon>
        <taxon>Spirochaetota</taxon>
        <taxon>Spirochaetia</taxon>
        <taxon>Brachyspirales</taxon>
        <taxon>Brachyspiraceae</taxon>
        <taxon>Brachyspira</taxon>
    </lineage>
</organism>
<evidence type="ECO:0000313" key="4">
    <source>
        <dbReference type="Proteomes" id="UP000043763"/>
    </source>
</evidence>
<name>A0A0G4K810_9SPIR</name>
<accession>A0A0G4K810</accession>
<sequence length="163" mass="17286">MRKILSLVLIVMGTLFAVSCGGNTSNTTAENTTTAIEAPAATATVITVDDLLGKEYSLTNMYEGKEVTIAFSDTNMLGGKSAVNNYFTEFSLDGNKLKLNALASTKMMGPEEDMAVETEYLQILNGADTISLDGDVLTITTTSGTNLIYTFKGNVEVASENAN</sequence>
<feature type="domain" description="DUF306" evidence="2">
    <location>
        <begin position="63"/>
        <end position="147"/>
    </location>
</feature>
<dbReference type="PANTHER" id="PTHR35535">
    <property type="entry name" value="HEAT SHOCK PROTEIN HSLJ"/>
    <property type="match status" value="1"/>
</dbReference>
<dbReference type="EMBL" id="CVLB01000001">
    <property type="protein sequence ID" value="CRF33991.1"/>
    <property type="molecule type" value="Genomic_DNA"/>
</dbReference>
<dbReference type="Pfam" id="PF03724">
    <property type="entry name" value="META"/>
    <property type="match status" value="1"/>
</dbReference>
<evidence type="ECO:0000256" key="1">
    <source>
        <dbReference type="SAM" id="SignalP"/>
    </source>
</evidence>
<dbReference type="PROSITE" id="PS51257">
    <property type="entry name" value="PROKAR_LIPOPROTEIN"/>
    <property type="match status" value="1"/>
</dbReference>
<dbReference type="RefSeq" id="WP_048594975.1">
    <property type="nucleotide sequence ID" value="NZ_CVLB01000001.1"/>
</dbReference>
<dbReference type="Proteomes" id="UP000043763">
    <property type="component" value="Unassembled WGS sequence"/>
</dbReference>
<gene>
    <name evidence="3" type="ORF">BRSU_1801</name>
</gene>
<feature type="chain" id="PRO_5005194456" evidence="1">
    <location>
        <begin position="18"/>
        <end position="163"/>
    </location>
</feature>